<keyword evidence="3" id="KW-1185">Reference proteome</keyword>
<proteinExistence type="predicted"/>
<evidence type="ECO:0000313" key="3">
    <source>
        <dbReference type="Proteomes" id="UP001497382"/>
    </source>
</evidence>
<dbReference type="EMBL" id="CAXIEN010000349">
    <property type="protein sequence ID" value="CAL1294554.1"/>
    <property type="molecule type" value="Genomic_DNA"/>
</dbReference>
<accession>A0AAV2BG03</accession>
<feature type="region of interest" description="Disordered" evidence="1">
    <location>
        <begin position="1"/>
        <end position="24"/>
    </location>
</feature>
<dbReference type="Proteomes" id="UP001497382">
    <property type="component" value="Unassembled WGS sequence"/>
</dbReference>
<gene>
    <name evidence="2" type="ORF">LARSCL_LOCUS18771</name>
</gene>
<comment type="caution">
    <text evidence="2">The sequence shown here is derived from an EMBL/GenBank/DDBJ whole genome shotgun (WGS) entry which is preliminary data.</text>
</comment>
<reference evidence="2 3" key="1">
    <citation type="submission" date="2024-04" db="EMBL/GenBank/DDBJ databases">
        <authorList>
            <person name="Rising A."/>
            <person name="Reimegard J."/>
            <person name="Sonavane S."/>
            <person name="Akerstrom W."/>
            <person name="Nylinder S."/>
            <person name="Hedman E."/>
            <person name="Kallberg Y."/>
        </authorList>
    </citation>
    <scope>NUCLEOTIDE SEQUENCE [LARGE SCALE GENOMIC DNA]</scope>
</reference>
<dbReference type="AlphaFoldDB" id="A0AAV2BG03"/>
<sequence>MGTATGSSLQKSAPEQERSLSMNGRLSSKELIREIMKRVYETEMDFFNILYAHVKGDIRQI</sequence>
<protein>
    <submittedName>
        <fullName evidence="2">Uncharacterized protein</fullName>
    </submittedName>
</protein>
<evidence type="ECO:0000313" key="2">
    <source>
        <dbReference type="EMBL" id="CAL1294554.1"/>
    </source>
</evidence>
<name>A0AAV2BG03_9ARAC</name>
<organism evidence="2 3">
    <name type="scientific">Larinioides sclopetarius</name>
    <dbReference type="NCBI Taxonomy" id="280406"/>
    <lineage>
        <taxon>Eukaryota</taxon>
        <taxon>Metazoa</taxon>
        <taxon>Ecdysozoa</taxon>
        <taxon>Arthropoda</taxon>
        <taxon>Chelicerata</taxon>
        <taxon>Arachnida</taxon>
        <taxon>Araneae</taxon>
        <taxon>Araneomorphae</taxon>
        <taxon>Entelegynae</taxon>
        <taxon>Araneoidea</taxon>
        <taxon>Araneidae</taxon>
        <taxon>Larinioides</taxon>
    </lineage>
</organism>
<evidence type="ECO:0000256" key="1">
    <source>
        <dbReference type="SAM" id="MobiDB-lite"/>
    </source>
</evidence>